<dbReference type="EMBL" id="SUVG01000001">
    <property type="protein sequence ID" value="MBE6420643.1"/>
    <property type="molecule type" value="Genomic_DNA"/>
</dbReference>
<feature type="signal peptide" evidence="2">
    <location>
        <begin position="1"/>
        <end position="22"/>
    </location>
</feature>
<evidence type="ECO:0008006" key="5">
    <source>
        <dbReference type="Google" id="ProtNLM"/>
    </source>
</evidence>
<name>A0A928HEG2_9BACT</name>
<dbReference type="Gene3D" id="3.40.30.10">
    <property type="entry name" value="Glutaredoxin"/>
    <property type="match status" value="1"/>
</dbReference>
<dbReference type="InterPro" id="IPR036249">
    <property type="entry name" value="Thioredoxin-like_sf"/>
</dbReference>
<feature type="chain" id="PRO_5037036789" description="Cytochrome C biogenesis protein transmembrane domain-containing protein" evidence="2">
    <location>
        <begin position="23"/>
        <end position="380"/>
    </location>
</feature>
<feature type="transmembrane region" description="Helical" evidence="1">
    <location>
        <begin position="153"/>
        <end position="172"/>
    </location>
</feature>
<evidence type="ECO:0000313" key="3">
    <source>
        <dbReference type="EMBL" id="MBE6420643.1"/>
    </source>
</evidence>
<evidence type="ECO:0000256" key="2">
    <source>
        <dbReference type="SAM" id="SignalP"/>
    </source>
</evidence>
<proteinExistence type="predicted"/>
<dbReference type="SUPFAM" id="SSF52833">
    <property type="entry name" value="Thioredoxin-like"/>
    <property type="match status" value="1"/>
</dbReference>
<evidence type="ECO:0000313" key="4">
    <source>
        <dbReference type="Proteomes" id="UP000725649"/>
    </source>
</evidence>
<keyword evidence="1" id="KW-1133">Transmembrane helix</keyword>
<dbReference type="AlphaFoldDB" id="A0A928HEG2"/>
<keyword evidence="1" id="KW-0812">Transmembrane</keyword>
<gene>
    <name evidence="3" type="ORF">E7027_00620</name>
</gene>
<organism evidence="3 4">
    <name type="scientific">Candidatus Avelusimicrobium gallicola</name>
    <dbReference type="NCBI Taxonomy" id="2562704"/>
    <lineage>
        <taxon>Bacteria</taxon>
        <taxon>Pseudomonadati</taxon>
        <taxon>Elusimicrobiota</taxon>
        <taxon>Elusimicrobia</taxon>
        <taxon>Elusimicrobiales</taxon>
        <taxon>Elusimicrobiaceae</taxon>
        <taxon>Candidatus Avelusimicrobium</taxon>
    </lineage>
</organism>
<dbReference type="Proteomes" id="UP000725649">
    <property type="component" value="Unassembled WGS sequence"/>
</dbReference>
<comment type="caution">
    <text evidence="3">The sequence shown here is derived from an EMBL/GenBank/DDBJ whole genome shotgun (WGS) entry which is preliminary data.</text>
</comment>
<keyword evidence="1" id="KW-0472">Membrane</keyword>
<protein>
    <recommendedName>
        <fullName evidence="5">Cytochrome C biogenesis protein transmembrane domain-containing protein</fullName>
    </recommendedName>
</protein>
<evidence type="ECO:0000256" key="1">
    <source>
        <dbReference type="SAM" id="Phobius"/>
    </source>
</evidence>
<feature type="transmembrane region" description="Helical" evidence="1">
    <location>
        <begin position="179"/>
        <end position="205"/>
    </location>
</feature>
<reference evidence="3" key="1">
    <citation type="submission" date="2019-04" db="EMBL/GenBank/DDBJ databases">
        <title>Evolution of Biomass-Degrading Anaerobic Consortia Revealed by Metagenomics.</title>
        <authorList>
            <person name="Peng X."/>
        </authorList>
    </citation>
    <scope>NUCLEOTIDE SEQUENCE</scope>
    <source>
        <strain evidence="3">SIG66</strain>
    </source>
</reference>
<sequence>MKKIFAFLMMLAALVFPAVVQAQEKVEFALFVSPTCVHCNRLKAEYWPQLKEKYKDTVHFTEYDISVDGNNLIFVETAKAYGMEEMGYPAAAVGSTFLMGYPSEIGLYAEAAIEKARLLNEKTNVKVSGADDAEGAFKKITFWAIVGSGLVDGINPCAFAVIVFFISFLTVYKYNRKEIILVGAAYCFAVFCAYLLLGFGLFKFLYAMQGFSYVIKAFYIITAGLCLIFFGLSVYDFWVYRKTKKSDGMILQLPQSLKMRIHKIMGFFLRDKNKSAWRLTLAALAVGFGVSLVEAVCTGQVYVPTCVLIMQNPEFRMRAIFYLVIYNLMFVVPLITVFVLALLGYESKGFNEFFKKHLGVTKVLLSLVFLGLFLLLLGNI</sequence>
<accession>A0A928HEG2</accession>
<dbReference type="PROSITE" id="PS51354">
    <property type="entry name" value="GLUTAREDOXIN_2"/>
    <property type="match status" value="1"/>
</dbReference>
<feature type="transmembrane region" description="Helical" evidence="1">
    <location>
        <begin position="217"/>
        <end position="240"/>
    </location>
</feature>
<keyword evidence="2" id="KW-0732">Signal</keyword>
<feature type="transmembrane region" description="Helical" evidence="1">
    <location>
        <begin position="323"/>
        <end position="345"/>
    </location>
</feature>
<feature type="transmembrane region" description="Helical" evidence="1">
    <location>
        <begin position="357"/>
        <end position="377"/>
    </location>
</feature>